<name>A0A8H7XS27_PSICU</name>
<feature type="compositionally biased region" description="Low complexity" evidence="1">
    <location>
        <begin position="337"/>
        <end position="371"/>
    </location>
</feature>
<feature type="compositionally biased region" description="Polar residues" evidence="1">
    <location>
        <begin position="201"/>
        <end position="230"/>
    </location>
</feature>
<protein>
    <recommendedName>
        <fullName evidence="3">PB1 domain-containing protein</fullName>
    </recommendedName>
</protein>
<feature type="region of interest" description="Disordered" evidence="1">
    <location>
        <begin position="111"/>
        <end position="159"/>
    </location>
</feature>
<dbReference type="AlphaFoldDB" id="A0A8H7XS27"/>
<feature type="compositionally biased region" description="Basic and acidic residues" evidence="1">
    <location>
        <begin position="138"/>
        <end position="148"/>
    </location>
</feature>
<comment type="caution">
    <text evidence="2">The sequence shown here is derived from an EMBL/GenBank/DDBJ whole genome shotgun (WGS) entry which is preliminary data.</text>
</comment>
<gene>
    <name evidence="2" type="ORF">JR316_010339</name>
</gene>
<organism evidence="2">
    <name type="scientific">Psilocybe cubensis</name>
    <name type="common">Psychedelic mushroom</name>
    <name type="synonym">Stropharia cubensis</name>
    <dbReference type="NCBI Taxonomy" id="181762"/>
    <lineage>
        <taxon>Eukaryota</taxon>
        <taxon>Fungi</taxon>
        <taxon>Dikarya</taxon>
        <taxon>Basidiomycota</taxon>
        <taxon>Agaricomycotina</taxon>
        <taxon>Agaricomycetes</taxon>
        <taxon>Agaricomycetidae</taxon>
        <taxon>Agaricales</taxon>
        <taxon>Agaricineae</taxon>
        <taxon>Strophariaceae</taxon>
        <taxon>Psilocybe</taxon>
    </lineage>
</organism>
<feature type="region of interest" description="Disordered" evidence="1">
    <location>
        <begin position="278"/>
        <end position="384"/>
    </location>
</feature>
<evidence type="ECO:0008006" key="3">
    <source>
        <dbReference type="Google" id="ProtNLM"/>
    </source>
</evidence>
<dbReference type="EMBL" id="JAFIQS010000011">
    <property type="protein sequence ID" value="KAG5164698.1"/>
    <property type="molecule type" value="Genomic_DNA"/>
</dbReference>
<proteinExistence type="predicted"/>
<evidence type="ECO:0000313" key="2">
    <source>
        <dbReference type="EMBL" id="KAG5164698.1"/>
    </source>
</evidence>
<feature type="compositionally biased region" description="Basic residues" evidence="1">
    <location>
        <begin position="282"/>
        <end position="300"/>
    </location>
</feature>
<feature type="region of interest" description="Disordered" evidence="1">
    <location>
        <begin position="198"/>
        <end position="263"/>
    </location>
</feature>
<reference evidence="2" key="1">
    <citation type="submission" date="2021-02" db="EMBL/GenBank/DDBJ databases">
        <title>Psilocybe cubensis genome.</title>
        <authorList>
            <person name="Mckernan K.J."/>
            <person name="Crawford S."/>
            <person name="Trippe A."/>
            <person name="Kane L.T."/>
            <person name="Mclaughlin S."/>
        </authorList>
    </citation>
    <scope>NUCLEOTIDE SEQUENCE [LARGE SCALE GENOMIC DNA]</scope>
    <source>
        <strain evidence="2">MGC-MH-2018</strain>
    </source>
</reference>
<feature type="compositionally biased region" description="Low complexity" evidence="1">
    <location>
        <begin position="303"/>
        <end position="330"/>
    </location>
</feature>
<accession>A0A8H7XS27</accession>
<dbReference type="Gene3D" id="3.10.20.90">
    <property type="entry name" value="Phosphatidylinositol 3-kinase Catalytic Subunit, Chain A, domain 1"/>
    <property type="match status" value="1"/>
</dbReference>
<sequence>MTEYDYSESVYLNRSPYPAPSRAPNETKLLFRAQRVSSPITTDGPINTKARDGLLNRVSKLLKLSRKTRKRLTPISNLARDTGNHSDIERGRSRVQKHLAASTPNLRISHRSISPQLLKFPPPSPFPRFTKPISDGNQEQREFNQQERRRQRQLRRQEREKIRQDLWARRQMEDEKRDSEGDSAFKILHSRPILSNRLSERNLSTSRVHLRSRNSSVQGMPEGSSKTNKSGLVPDLSSPSLKTKGLPVKPRQRLSKPLPLPPVGRFTVIDPYVHCGEFSSQRQRHSPQKSRFIRHPRRPSPHPSSGQRSSRSSYSRSSSISSFGGLSSIPQGIPHQPSDCSRQSSPSIRSTSYSRSHSPSSMHSLSPHSAPLLHTTSSHNREDNHRRKIFKLRLLFKGHKFTFVVPSTIKYGHLVDRIRLKLRILELYNEGPLNIDVKDVEGNFTRIETTEDMQQIFQQHQQNSDFIELSITPA</sequence>
<evidence type="ECO:0000256" key="1">
    <source>
        <dbReference type="SAM" id="MobiDB-lite"/>
    </source>
</evidence>
<dbReference type="SUPFAM" id="SSF54277">
    <property type="entry name" value="CAD &amp; PB1 domains"/>
    <property type="match status" value="1"/>
</dbReference>